<evidence type="ECO:0000256" key="1">
    <source>
        <dbReference type="ARBA" id="ARBA00001670"/>
    </source>
</evidence>
<dbReference type="RefSeq" id="WP_057890600.1">
    <property type="nucleotide sequence ID" value="NZ_AZFE01000032.1"/>
</dbReference>
<dbReference type="PATRIC" id="fig|1423778.4.peg.1728"/>
<evidence type="ECO:0000313" key="8">
    <source>
        <dbReference type="Proteomes" id="UP000051697"/>
    </source>
</evidence>
<protein>
    <recommendedName>
        <fullName evidence="6">Dipeptidase</fullName>
        <ecNumber evidence="6">3.4.-.-</ecNumber>
    </recommendedName>
</protein>
<dbReference type="InterPro" id="IPR005322">
    <property type="entry name" value="Peptidase_C69"/>
</dbReference>
<keyword evidence="4 6" id="KW-0378">Hydrolase</keyword>
<dbReference type="PANTHER" id="PTHR12994:SF17">
    <property type="entry name" value="LD30995P"/>
    <property type="match status" value="1"/>
</dbReference>
<name>A0A0R1RNJ1_9LACO</name>
<dbReference type="GO" id="GO:0070004">
    <property type="term" value="F:cysteine-type exopeptidase activity"/>
    <property type="evidence" value="ECO:0007669"/>
    <property type="project" value="InterPro"/>
</dbReference>
<comment type="caution">
    <text evidence="7">The sequence shown here is derived from an EMBL/GenBank/DDBJ whole genome shotgun (WGS) entry which is preliminary data.</text>
</comment>
<dbReference type="GO" id="GO:0006508">
    <property type="term" value="P:proteolysis"/>
    <property type="evidence" value="ECO:0007669"/>
    <property type="project" value="UniProtKB-KW"/>
</dbReference>
<accession>A0A0R1RNJ1</accession>
<dbReference type="InterPro" id="IPR047804">
    <property type="entry name" value="C69_dipept_A-like"/>
</dbReference>
<dbReference type="AlphaFoldDB" id="A0A0R1RNJ1"/>
<sequence>MENKSKYSACTSILIGKKASIDGTIMIGRNEDAKASWPKHFVIRQRNEIINHFKSNDNDFEMDLPTTSARYTATPEWTDKFGVFEEAGINEFNVAMSATESAYSNVRVLAADPLVSTGITEEAMVTVVLPFISSAREGVKRLGEIIETHGTNESNGILFADDNEAWYLETAGGHYWVAQRIPDDSYAVVANQLSIQEIDFNDSEQFMFHADIKDFVDNNNLNPNPNSFNFRKIFGTNDASDSVYNTPRVWYGHRLFSPNGVSDESPESSELPFIIKPSRLLSVEDAQTYLSSHFQGTPYDPIGTGSEKEKHKYRPISLAKTQESHILQMNRIPANLHWLSLGVSAQSVYVPFYAGITDTPIRYQRGKQQYDSDSEYWNYKLAGVLIDAHLHQFSKPLADLQTSINIKMREMLKKADLGLPTRNNEQGAYFTEKSAEIAQYSSSRYQEFIKQVITESTDLSLLNFKTDANL</sequence>
<comment type="similarity">
    <text evidence="2 6">Belongs to the peptidase C69 family.</text>
</comment>
<comment type="catalytic activity">
    <reaction evidence="1">
        <text>an L-aminoacyl-L-amino acid + H2O = 2 an L-alpha-amino acid</text>
        <dbReference type="Rhea" id="RHEA:48940"/>
        <dbReference type="ChEBI" id="CHEBI:15377"/>
        <dbReference type="ChEBI" id="CHEBI:59869"/>
        <dbReference type="ChEBI" id="CHEBI:77460"/>
        <dbReference type="EC" id="3.4.13.19"/>
    </reaction>
</comment>
<evidence type="ECO:0000256" key="3">
    <source>
        <dbReference type="ARBA" id="ARBA00022670"/>
    </source>
</evidence>
<dbReference type="EMBL" id="AZFE01000032">
    <property type="protein sequence ID" value="KRL54888.1"/>
    <property type="molecule type" value="Genomic_DNA"/>
</dbReference>
<evidence type="ECO:0000256" key="2">
    <source>
        <dbReference type="ARBA" id="ARBA00007225"/>
    </source>
</evidence>
<evidence type="ECO:0000313" key="7">
    <source>
        <dbReference type="EMBL" id="KRL54888.1"/>
    </source>
</evidence>
<evidence type="ECO:0000256" key="6">
    <source>
        <dbReference type="RuleBase" id="RU364089"/>
    </source>
</evidence>
<organism evidence="7 8">
    <name type="scientific">Paucilactobacillus oligofermentans DSM 15707 = LMG 22743</name>
    <dbReference type="NCBI Taxonomy" id="1423778"/>
    <lineage>
        <taxon>Bacteria</taxon>
        <taxon>Bacillati</taxon>
        <taxon>Bacillota</taxon>
        <taxon>Bacilli</taxon>
        <taxon>Lactobacillales</taxon>
        <taxon>Lactobacillaceae</taxon>
        <taxon>Paucilactobacillus</taxon>
    </lineage>
</organism>
<dbReference type="PANTHER" id="PTHR12994">
    <property type="entry name" value="SECERNIN"/>
    <property type="match status" value="1"/>
</dbReference>
<dbReference type="EC" id="3.4.-.-" evidence="6"/>
<dbReference type="Gene3D" id="3.60.60.10">
    <property type="entry name" value="Penicillin V Acylase, Chain A"/>
    <property type="match status" value="1"/>
</dbReference>
<keyword evidence="8" id="KW-1185">Reference proteome</keyword>
<dbReference type="NCBIfam" id="NF033678">
    <property type="entry name" value="C69_fam_dipept"/>
    <property type="match status" value="1"/>
</dbReference>
<evidence type="ECO:0000256" key="5">
    <source>
        <dbReference type="ARBA" id="ARBA00022997"/>
    </source>
</evidence>
<dbReference type="OrthoDB" id="9764088at2"/>
<proteinExistence type="inferred from homology"/>
<evidence type="ECO:0000256" key="4">
    <source>
        <dbReference type="ARBA" id="ARBA00022801"/>
    </source>
</evidence>
<dbReference type="GO" id="GO:0016805">
    <property type="term" value="F:dipeptidase activity"/>
    <property type="evidence" value="ECO:0007669"/>
    <property type="project" value="UniProtKB-KW"/>
</dbReference>
<dbReference type="Proteomes" id="UP000051697">
    <property type="component" value="Unassembled WGS sequence"/>
</dbReference>
<dbReference type="STRING" id="1423778.FC70_GL001690"/>
<keyword evidence="5 6" id="KW-0224">Dipeptidase</keyword>
<reference evidence="7 8" key="1">
    <citation type="journal article" date="2015" name="Genome Announc.">
        <title>Expanding the biotechnology potential of lactobacilli through comparative genomics of 213 strains and associated genera.</title>
        <authorList>
            <person name="Sun Z."/>
            <person name="Harris H.M."/>
            <person name="McCann A."/>
            <person name="Guo C."/>
            <person name="Argimon S."/>
            <person name="Zhang W."/>
            <person name="Yang X."/>
            <person name="Jeffery I.B."/>
            <person name="Cooney J.C."/>
            <person name="Kagawa T.F."/>
            <person name="Liu W."/>
            <person name="Song Y."/>
            <person name="Salvetti E."/>
            <person name="Wrobel A."/>
            <person name="Rasinkangas P."/>
            <person name="Parkhill J."/>
            <person name="Rea M.C."/>
            <person name="O'Sullivan O."/>
            <person name="Ritari J."/>
            <person name="Douillard F.P."/>
            <person name="Paul Ross R."/>
            <person name="Yang R."/>
            <person name="Briner A.E."/>
            <person name="Felis G.E."/>
            <person name="de Vos W.M."/>
            <person name="Barrangou R."/>
            <person name="Klaenhammer T.R."/>
            <person name="Caufield P.W."/>
            <person name="Cui Y."/>
            <person name="Zhang H."/>
            <person name="O'Toole P.W."/>
        </authorList>
    </citation>
    <scope>NUCLEOTIDE SEQUENCE [LARGE SCALE GENOMIC DNA]</scope>
    <source>
        <strain evidence="7 8">DSM 15707</strain>
    </source>
</reference>
<keyword evidence="3 6" id="KW-0645">Protease</keyword>
<dbReference type="Pfam" id="PF03577">
    <property type="entry name" value="Peptidase_C69"/>
    <property type="match status" value="1"/>
</dbReference>
<gene>
    <name evidence="7" type="ORF">FC70_GL001690</name>
</gene>